<dbReference type="EMBL" id="JAHWGI010001107">
    <property type="protein sequence ID" value="KAK3922695.1"/>
    <property type="molecule type" value="Genomic_DNA"/>
</dbReference>
<keyword evidence="3" id="KW-1003">Cell membrane</keyword>
<keyword evidence="12" id="KW-1185">Reference proteome</keyword>
<dbReference type="Gene3D" id="3.40.190.10">
    <property type="entry name" value="Periplasmic binding protein-like II"/>
    <property type="match status" value="1"/>
</dbReference>
<comment type="subcellular location">
    <subcellularLocation>
        <location evidence="1">Cell membrane</location>
        <topology evidence="1">Multi-pass membrane protein</topology>
    </subcellularLocation>
</comment>
<feature type="transmembrane region" description="Helical" evidence="9">
    <location>
        <begin position="624"/>
        <end position="645"/>
    </location>
</feature>
<dbReference type="PANTHER" id="PTHR42643">
    <property type="entry name" value="IONOTROPIC RECEPTOR 20A-RELATED"/>
    <property type="match status" value="1"/>
</dbReference>
<feature type="domain" description="Ionotropic glutamate receptor C-terminal" evidence="10">
    <location>
        <begin position="550"/>
        <end position="820"/>
    </location>
</feature>
<feature type="transmembrane region" description="Helical" evidence="9">
    <location>
        <begin position="547"/>
        <end position="566"/>
    </location>
</feature>
<reference evidence="11" key="1">
    <citation type="submission" date="2021-07" db="EMBL/GenBank/DDBJ databases">
        <authorList>
            <person name="Catto M.A."/>
            <person name="Jacobson A."/>
            <person name="Kennedy G."/>
            <person name="Labadie P."/>
            <person name="Hunt B.G."/>
            <person name="Srinivasan R."/>
        </authorList>
    </citation>
    <scope>NUCLEOTIDE SEQUENCE</scope>
    <source>
        <strain evidence="11">PL_HMW_Pooled</strain>
        <tissue evidence="11">Head</tissue>
    </source>
</reference>
<name>A0AAE1HLD4_9NEOP</name>
<feature type="transmembrane region" description="Helical" evidence="9">
    <location>
        <begin position="587"/>
        <end position="604"/>
    </location>
</feature>
<keyword evidence="7 11" id="KW-0675">Receptor</keyword>
<proteinExistence type="inferred from homology"/>
<accession>A0AAE1HLD4</accession>
<evidence type="ECO:0000313" key="11">
    <source>
        <dbReference type="EMBL" id="KAK3922695.1"/>
    </source>
</evidence>
<organism evidence="11 12">
    <name type="scientific">Frankliniella fusca</name>
    <dbReference type="NCBI Taxonomy" id="407009"/>
    <lineage>
        <taxon>Eukaryota</taxon>
        <taxon>Metazoa</taxon>
        <taxon>Ecdysozoa</taxon>
        <taxon>Arthropoda</taxon>
        <taxon>Hexapoda</taxon>
        <taxon>Insecta</taxon>
        <taxon>Pterygota</taxon>
        <taxon>Neoptera</taxon>
        <taxon>Paraneoptera</taxon>
        <taxon>Thysanoptera</taxon>
        <taxon>Terebrantia</taxon>
        <taxon>Thripoidea</taxon>
        <taxon>Thripidae</taxon>
        <taxon>Frankliniella</taxon>
    </lineage>
</organism>
<keyword evidence="4 9" id="KW-0812">Transmembrane</keyword>
<dbReference type="PANTHER" id="PTHR42643:SF24">
    <property type="entry name" value="IONOTROPIC RECEPTOR 60A"/>
    <property type="match status" value="1"/>
</dbReference>
<evidence type="ECO:0000256" key="1">
    <source>
        <dbReference type="ARBA" id="ARBA00004651"/>
    </source>
</evidence>
<evidence type="ECO:0000256" key="9">
    <source>
        <dbReference type="SAM" id="Phobius"/>
    </source>
</evidence>
<sequence>VVVDPHFRSRAEPGLLDALRSFLGASTLRLLQHGGLNVEFYGISDYNLRPELTAVLSIASCADTWAIHRILGQENCLQLAVTEADCPRLPARTALTVPLTERGGDVPQMVLDMKMSGALTWPSAVVLHDKSIDSYLLDRLLAALSVSTADTLPSSVMAYSLPSELSDWKRRRRVEEVLRSLPVAGLARLGERYLVLVGSELVGVVMDVARSLGMVHPLSQWLYVMGDAAYSSPVTLASLLHEGDNVAFVANYTTSRHQEDCQSGALCHGRELLHAFLVALDRSARDEQDLAAQVSDEEWEAIRPAAEERMALLLSHVRELLRATGSCGNCTAWRLRAADTWGLQYSEAPSSAREEEDEYWMLPQPRRSAVSAALVDVGWWRPREGLALQESLFPHAAHGFKGRNLPLVSFHNPPWQVIVSNSSGDVIAYKGVVFEIINELSKSLNFTYSVYYPHPDKPGLTGSTEFYTSAAESEVELNNEFSRNLSWDKIIMNVRENKVFMGAGAFTSTAERQRLVNYTRLINRQPYCMLVVRPRELSRAMLFTSPFTPSTWLCIFLSVVAIGPALNWFHRASPYYDVHSDGRPRRGGLYSVTNCLWYAYGALLQQGGAHLPDADSGRLVVGTWWLVVLVLVTTYCGNLVAALTFPRLEKSITSAEDMVAQGDTLSWGFFRGTPLIEHLKGSTEPRFAAILERGRTHEDEAEVLALVRGGTHVLIDWQVNLLQLMKKDFNECGRCDFSIVKVQDFVEENVAMVMSHDNPYLPIVNQEIRRMQQAGLIEKWLLDNLPKKDRCWTSAVGEANNHSVNLGDMQGSFFVLFFGFLLAGGLLLLECGWRGWHSAKEKKVIKPFVT</sequence>
<dbReference type="GO" id="GO:0015276">
    <property type="term" value="F:ligand-gated monoatomic ion channel activity"/>
    <property type="evidence" value="ECO:0007669"/>
    <property type="project" value="InterPro"/>
</dbReference>
<evidence type="ECO:0000256" key="3">
    <source>
        <dbReference type="ARBA" id="ARBA00022475"/>
    </source>
</evidence>
<feature type="non-terminal residue" evidence="11">
    <location>
        <position position="1"/>
    </location>
</feature>
<dbReference type="FunFam" id="1.10.287.70:FF:000143">
    <property type="entry name" value="Probable glutamate receptor"/>
    <property type="match status" value="1"/>
</dbReference>
<comment type="similarity">
    <text evidence="2">Belongs to the glutamate-gated ion channel (TC 1.A.10.1) family.</text>
</comment>
<dbReference type="SUPFAM" id="SSF53850">
    <property type="entry name" value="Periplasmic binding protein-like II"/>
    <property type="match status" value="1"/>
</dbReference>
<dbReference type="InterPro" id="IPR001320">
    <property type="entry name" value="Iontro_rcpt_C"/>
</dbReference>
<keyword evidence="6 9" id="KW-0472">Membrane</keyword>
<reference evidence="11" key="2">
    <citation type="journal article" date="2023" name="BMC Genomics">
        <title>Pest status, molecular evolution, and epigenetic factors derived from the genome assembly of Frankliniella fusca, a thysanopteran phytovirus vector.</title>
        <authorList>
            <person name="Catto M.A."/>
            <person name="Labadie P.E."/>
            <person name="Jacobson A.L."/>
            <person name="Kennedy G.G."/>
            <person name="Srinivasan R."/>
            <person name="Hunt B.G."/>
        </authorList>
    </citation>
    <scope>NUCLEOTIDE SEQUENCE</scope>
    <source>
        <strain evidence="11">PL_HMW_Pooled</strain>
    </source>
</reference>
<dbReference type="Proteomes" id="UP001219518">
    <property type="component" value="Unassembled WGS sequence"/>
</dbReference>
<evidence type="ECO:0000256" key="5">
    <source>
        <dbReference type="ARBA" id="ARBA00022989"/>
    </source>
</evidence>
<evidence type="ECO:0000256" key="6">
    <source>
        <dbReference type="ARBA" id="ARBA00023136"/>
    </source>
</evidence>
<evidence type="ECO:0000256" key="7">
    <source>
        <dbReference type="ARBA" id="ARBA00023170"/>
    </source>
</evidence>
<protein>
    <submittedName>
        <fullName evidence="11">Ionotropic receptor 93a</fullName>
    </submittedName>
</protein>
<evidence type="ECO:0000259" key="10">
    <source>
        <dbReference type="Pfam" id="PF00060"/>
    </source>
</evidence>
<dbReference type="GO" id="GO:0050906">
    <property type="term" value="P:detection of stimulus involved in sensory perception"/>
    <property type="evidence" value="ECO:0007669"/>
    <property type="project" value="UniProtKB-ARBA"/>
</dbReference>
<feature type="transmembrane region" description="Helical" evidence="9">
    <location>
        <begin position="813"/>
        <end position="836"/>
    </location>
</feature>
<evidence type="ECO:0000256" key="8">
    <source>
        <dbReference type="ARBA" id="ARBA00023180"/>
    </source>
</evidence>
<keyword evidence="5 9" id="KW-1133">Transmembrane helix</keyword>
<keyword evidence="8" id="KW-0325">Glycoprotein</keyword>
<dbReference type="Pfam" id="PF00060">
    <property type="entry name" value="Lig_chan"/>
    <property type="match status" value="1"/>
</dbReference>
<dbReference type="InterPro" id="IPR052192">
    <property type="entry name" value="Insect_Ionotropic_Sensory_Rcpt"/>
</dbReference>
<evidence type="ECO:0000256" key="4">
    <source>
        <dbReference type="ARBA" id="ARBA00022692"/>
    </source>
</evidence>
<evidence type="ECO:0000256" key="2">
    <source>
        <dbReference type="ARBA" id="ARBA00008685"/>
    </source>
</evidence>
<comment type="caution">
    <text evidence="11">The sequence shown here is derived from an EMBL/GenBank/DDBJ whole genome shotgun (WGS) entry which is preliminary data.</text>
</comment>
<evidence type="ECO:0000313" key="12">
    <source>
        <dbReference type="Proteomes" id="UP001219518"/>
    </source>
</evidence>
<dbReference type="GO" id="GO:0005886">
    <property type="term" value="C:plasma membrane"/>
    <property type="evidence" value="ECO:0007669"/>
    <property type="project" value="UniProtKB-SubCell"/>
</dbReference>
<dbReference type="Gene3D" id="1.10.287.70">
    <property type="match status" value="1"/>
</dbReference>
<gene>
    <name evidence="11" type="ORF">KUF71_001491</name>
</gene>
<dbReference type="AlphaFoldDB" id="A0AAE1HLD4"/>